<accession>A0ABU0Z1S2</accession>
<evidence type="ECO:0000313" key="3">
    <source>
        <dbReference type="Proteomes" id="UP001235133"/>
    </source>
</evidence>
<dbReference type="InterPro" id="IPR017853">
    <property type="entry name" value="GH"/>
</dbReference>
<organism evidence="2 3">
    <name type="scientific">Microbacterium psychrotolerans</name>
    <dbReference type="NCBI Taxonomy" id="3068321"/>
    <lineage>
        <taxon>Bacteria</taxon>
        <taxon>Bacillati</taxon>
        <taxon>Actinomycetota</taxon>
        <taxon>Actinomycetes</taxon>
        <taxon>Micrococcales</taxon>
        <taxon>Microbacteriaceae</taxon>
        <taxon>Microbacterium</taxon>
    </lineage>
</organism>
<dbReference type="SUPFAM" id="SSF51445">
    <property type="entry name" value="(Trans)glycosidases"/>
    <property type="match status" value="1"/>
</dbReference>
<feature type="transmembrane region" description="Helical" evidence="1">
    <location>
        <begin position="833"/>
        <end position="854"/>
    </location>
</feature>
<feature type="transmembrane region" description="Helical" evidence="1">
    <location>
        <begin position="751"/>
        <end position="771"/>
    </location>
</feature>
<evidence type="ECO:0000256" key="1">
    <source>
        <dbReference type="SAM" id="Phobius"/>
    </source>
</evidence>
<protein>
    <recommendedName>
        <fullName evidence="4">Glycosyl hydrolase family 67 C-terminal domain-containing protein</fullName>
    </recommendedName>
</protein>
<evidence type="ECO:0000313" key="2">
    <source>
        <dbReference type="EMBL" id="MDQ7878526.1"/>
    </source>
</evidence>
<name>A0ABU0Z1S2_9MICO</name>
<keyword evidence="1" id="KW-0812">Transmembrane</keyword>
<gene>
    <name evidence="2" type="ORF">Q9R08_11115</name>
</gene>
<feature type="transmembrane region" description="Helical" evidence="1">
    <location>
        <begin position="990"/>
        <end position="1009"/>
    </location>
</feature>
<dbReference type="EMBL" id="JAVFWO010000003">
    <property type="protein sequence ID" value="MDQ7878526.1"/>
    <property type="molecule type" value="Genomic_DNA"/>
</dbReference>
<feature type="transmembrane region" description="Helical" evidence="1">
    <location>
        <begin position="810"/>
        <end position="827"/>
    </location>
</feature>
<feature type="transmembrane region" description="Helical" evidence="1">
    <location>
        <begin position="934"/>
        <end position="955"/>
    </location>
</feature>
<sequence>MTTARRRGILAVVTAIILLALGAGVAFAVGDALGIRTEPSAQMDLAAPVVPDVAEPVLPPDFTTIDAPDSERVSVALEELADAAAAASGTSGEAALRVRIDPTFAATDDAYTLEGDAAALLVRAGDEDGATRGIYDLAARVRAAQPLTDLLGEHPASRLPLRMSDLGAVGVTPDPAEWESGDDYSHASKAFAAVVQPEPPYIDQTALAAAYEDFDGFLRHSLANGINAVAFPGFVEFVTFDDVPGGAVYAGGDDHRDKALALREAFAPFWERADELGVKVFLRTDMLALTGPLERYLIDRFGSLDTEDPEFWDVYAAGLDELYQAVPALDGVLIRIGEAGPVYDVGGWDYYSALEVTTVDAVRTMLGAFTVQAEASDREVIFRTWSVGVGAVGDMHTNDASYEAVLDGIDSPALIVSTKYTLGDFYTWLPLNHTLEQGDQRRIVEFQSRREFENFGAFPNDLGPQYQAALQQLLAANDRIEGVWVWTQDGGPWRAGPMSLYLKSGFWQLYELNTLMAAALAQDPETDVAEVTADWARQWFSDDPATVQAIAGAMALSRDAIAQGMYIEQFADQRVFAIGLEPPPMMWIFEWDILTGDSAVLDVLYAIVRDSALSGADASGGSSTAGIAAAIADGEQAVAAVEQMRDLVTGTDAETWHSADMREAFMDTLDYELDTLRLLEAYRAMILHQGEWHDTLSPESYAEWDADRAAYEALAVTHLERYEGSLDYPAFNLTAAQLGVERAERDLTMAWLARGLLLLAIAWVVIGMLAARTRLVAKPGAAAARATWIASTRPWRARESTLGMLELDRWLLLIVPTALLVATRAVQTSFLSWTHLAVTIGAWAVFALVVRLFVWQRSPWPVIAAVGGVVMLRCILTLFALSFTGPGGYWFAFWTDPVLRTVYITVAFALFVWVFVAAGWALAAQVGARRATGYVLAAVGAGLLVPSAAVGVVGLESALTLWNDEMGLLPWGLARILGITTYLEIPDATAWAAAAFAAVLLVVGVALALPWRRRRVTGSTLAEARGDASAAR</sequence>
<comment type="caution">
    <text evidence="2">The sequence shown here is derived from an EMBL/GenBank/DDBJ whole genome shotgun (WGS) entry which is preliminary data.</text>
</comment>
<proteinExistence type="predicted"/>
<evidence type="ECO:0008006" key="4">
    <source>
        <dbReference type="Google" id="ProtNLM"/>
    </source>
</evidence>
<feature type="transmembrane region" description="Helical" evidence="1">
    <location>
        <begin position="861"/>
        <end position="881"/>
    </location>
</feature>
<keyword evidence="1" id="KW-1133">Transmembrane helix</keyword>
<dbReference type="RefSeq" id="WP_308868073.1">
    <property type="nucleotide sequence ID" value="NZ_JAVFWO010000003.1"/>
</dbReference>
<reference evidence="2 3" key="1">
    <citation type="submission" date="2023-08" db="EMBL/GenBank/DDBJ databases">
        <title>Microbacterium psychrotolerans sp. nov., a psychrotolerant bacterium isolated from soil in Heilongjiang Province, China.</title>
        <authorList>
            <person name="An P."/>
            <person name="Zhao D."/>
            <person name="Xiang H."/>
        </authorList>
    </citation>
    <scope>NUCLEOTIDE SEQUENCE [LARGE SCALE GENOMIC DNA]</scope>
    <source>
        <strain evidence="2 3">QXD-8</strain>
    </source>
</reference>
<keyword evidence="1" id="KW-0472">Membrane</keyword>
<feature type="transmembrane region" description="Helical" evidence="1">
    <location>
        <begin position="901"/>
        <end position="922"/>
    </location>
</feature>
<dbReference type="Proteomes" id="UP001235133">
    <property type="component" value="Unassembled WGS sequence"/>
</dbReference>
<keyword evidence="3" id="KW-1185">Reference proteome</keyword>